<dbReference type="PANTHER" id="PTHR21556">
    <property type="entry name" value="TRESLIN"/>
    <property type="match status" value="1"/>
</dbReference>
<gene>
    <name evidence="4" type="primary">LOC105843703</name>
</gene>
<sequence length="1116" mass="128121">MTSHIVFLIDEDPLCSSKNIVSQIHLACLRILSYYASRMTKTSIFWGYKFYNSFKNHSNEYKQRIFLEYALEKFNKFEQKLYKKVHKSSCIPNVKPGVMLKVALTEILTEFQWDQPQLLSPCKLHSSSSNHSNNLVFLITKYPFDNYFNEEVFDKKSFFNALFPPMLFEKFVQQSKIKLCWIYTDSPGEKSCCYEDIVDVGLKMAKGSLLPLHTITMFYNNQQCMDVISRDSILQALLNPTKSRHQILKQQHSYKILLSAESLEESVITLCHFTKRFSEDVYFFNTVYVDKIVPKGRISLKMLQNAYMYCCSPNQAISHCLEKALHSKEVIVIVFKNIDNDRIESRGIMIPYTVCTGAVVLLNDCTKNTLYDELLNGPRFNDAGACDTRKLSPVDKGATRELSPISLQLINTSIVNCVDTWFLSNPFLGLPSKKVLLSKSLASERIKREENSRVLVTSLKSKLSKTSKPNKYQRMQGISWTRWRLMEFNAKKINPNVTETSNAKTDNKFTPYEELELSCEEELQKFVEEKYAQLVNEVNLNHFGMNLLIKTISQFYTQENSSNVPSSLLKLLFCEDVQAIREKWKHSTKESMIHEVLLQLHLLLECVSHGIKHNDSIKMVSAFFRFLTFEESTMYVRDHLNKVITPKFKSSIPEFLQEIYDDLMIEPPSELGCVDTSPLNSVVQSPSSTYSNISSVPSTCCERKSVKRFPSVAGECSKKFIAVQLKTTKEKKNDKKVKRNLFEKNVSTPQKDVGNSRNKSCVPDTPEAKQINNLIWKKQDRDRRHSHIDKNVAPVEESPLKGTSTSLNCIRKLGRSHSFNIRSSPRKFYKLQRHPTMIIGRCNEEPKTPTKHYRDLDSVINDKNRFSASRKFKINQTPESAIKRRRKAILFSSFTDVNENPSRNDVLNHEIFSNIDEERTSSVRRSIFSQRVSSETSEIEKGSESSSRKLFSDTSEPILSLNSLFNYSGSFEKDNGTKSTALKRKQSSSRFARKKLCLSPLNDGFDDFCDDNKMYVSDCKEANKHTFAETTVDWLEKIETEDVGTPRSLTFQETFLKLSPNRSKSSPTLVKAGDDIISVSPCLSATSIKCLEKAPLLSPYRPIKRTKQRPNRVASK</sequence>
<protein>
    <submittedName>
        <fullName evidence="4">Uncharacterized protein LOC105843703 isoform X5</fullName>
    </submittedName>
</protein>
<organism evidence="3 4">
    <name type="scientific">Hydra vulgaris</name>
    <name type="common">Hydra</name>
    <name type="synonym">Hydra attenuata</name>
    <dbReference type="NCBI Taxonomy" id="6087"/>
    <lineage>
        <taxon>Eukaryota</taxon>
        <taxon>Metazoa</taxon>
        <taxon>Cnidaria</taxon>
        <taxon>Hydrozoa</taxon>
        <taxon>Hydroidolina</taxon>
        <taxon>Anthoathecata</taxon>
        <taxon>Aplanulata</taxon>
        <taxon>Hydridae</taxon>
        <taxon>Hydra</taxon>
    </lineage>
</organism>
<evidence type="ECO:0000259" key="2">
    <source>
        <dbReference type="Pfam" id="PF21855"/>
    </source>
</evidence>
<dbReference type="Pfam" id="PF21854">
    <property type="entry name" value="Treslin_N"/>
    <property type="match status" value="1"/>
</dbReference>
<dbReference type="GeneID" id="105843703"/>
<dbReference type="InterPro" id="IPR053919">
    <property type="entry name" value="Treslin_N"/>
</dbReference>
<keyword evidence="3" id="KW-1185">Reference proteome</keyword>
<accession>A0ABM4DA09</accession>
<dbReference type="Proteomes" id="UP001652625">
    <property type="component" value="Chromosome 13"/>
</dbReference>
<evidence type="ECO:0000259" key="1">
    <source>
        <dbReference type="Pfam" id="PF21854"/>
    </source>
</evidence>
<dbReference type="Pfam" id="PF21855">
    <property type="entry name" value="Treslin_STD"/>
    <property type="match status" value="1"/>
</dbReference>
<name>A0ABM4DA09_HYDVU</name>
<dbReference type="InterPro" id="IPR053920">
    <property type="entry name" value="Treslin_STD"/>
</dbReference>
<feature type="domain" description="Treslin N-terminal" evidence="1">
    <location>
        <begin position="5"/>
        <end position="130"/>
    </location>
</feature>
<proteinExistence type="predicted"/>
<dbReference type="PANTHER" id="PTHR21556:SF2">
    <property type="entry name" value="TRESLIN"/>
    <property type="match status" value="1"/>
</dbReference>
<dbReference type="RefSeq" id="XP_065671181.1">
    <property type="nucleotide sequence ID" value="XM_065815109.1"/>
</dbReference>
<reference evidence="4" key="1">
    <citation type="submission" date="2025-08" db="UniProtKB">
        <authorList>
            <consortium name="RefSeq"/>
        </authorList>
    </citation>
    <scope>IDENTIFICATION</scope>
</reference>
<dbReference type="InterPro" id="IPR026153">
    <property type="entry name" value="Treslin"/>
</dbReference>
<feature type="domain" description="Treslin STD" evidence="2">
    <location>
        <begin position="521"/>
        <end position="663"/>
    </location>
</feature>
<evidence type="ECO:0000313" key="4">
    <source>
        <dbReference type="RefSeq" id="XP_065671181.1"/>
    </source>
</evidence>
<evidence type="ECO:0000313" key="3">
    <source>
        <dbReference type="Proteomes" id="UP001652625"/>
    </source>
</evidence>